<dbReference type="GO" id="GO:0008270">
    <property type="term" value="F:zinc ion binding"/>
    <property type="evidence" value="ECO:0007669"/>
    <property type="project" value="InterPro"/>
</dbReference>
<evidence type="ECO:0000259" key="8">
    <source>
        <dbReference type="PROSITE" id="PS51161"/>
    </source>
</evidence>
<keyword evidence="1 7" id="KW-0678">Repressor</keyword>
<dbReference type="PROSITE" id="PS51161">
    <property type="entry name" value="ATP_CONE"/>
    <property type="match status" value="1"/>
</dbReference>
<keyword evidence="2 7" id="KW-0547">Nucleotide-binding</keyword>
<dbReference type="Proteomes" id="UP000419017">
    <property type="component" value="Unassembled WGS sequence"/>
</dbReference>
<dbReference type="PANTHER" id="PTHR30455">
    <property type="entry name" value="TRANSCRIPTIONAL REPRESSOR NRDR"/>
    <property type="match status" value="1"/>
</dbReference>
<feature type="domain" description="ATP-cone" evidence="8">
    <location>
        <begin position="47"/>
        <end position="137"/>
    </location>
</feature>
<evidence type="ECO:0000256" key="7">
    <source>
        <dbReference type="HAMAP-Rule" id="MF_00440"/>
    </source>
</evidence>
<dbReference type="NCBIfam" id="TIGR00244">
    <property type="entry name" value="transcriptional regulator NrdR"/>
    <property type="match status" value="1"/>
</dbReference>
<evidence type="ECO:0000256" key="2">
    <source>
        <dbReference type="ARBA" id="ARBA00022741"/>
    </source>
</evidence>
<keyword evidence="5 7" id="KW-0238">DNA-binding</keyword>
<comment type="function">
    <text evidence="7">Negatively regulates transcription of bacterial ribonucleotide reductase nrd genes and operons by binding to NrdR-boxes.</text>
</comment>
<protein>
    <recommendedName>
        <fullName evidence="7">Transcriptional repressor NrdR</fullName>
    </recommendedName>
</protein>
<evidence type="ECO:0000256" key="4">
    <source>
        <dbReference type="ARBA" id="ARBA00023015"/>
    </source>
</evidence>
<dbReference type="GO" id="GO:0005524">
    <property type="term" value="F:ATP binding"/>
    <property type="evidence" value="ECO:0007669"/>
    <property type="project" value="UniProtKB-UniRule"/>
</dbReference>
<dbReference type="PANTHER" id="PTHR30455:SF2">
    <property type="entry name" value="TRANSCRIPTIONAL REPRESSOR NRDR"/>
    <property type="match status" value="1"/>
</dbReference>
<dbReference type="EMBL" id="CABWIB010000001">
    <property type="protein sequence ID" value="VWL85253.1"/>
    <property type="molecule type" value="Genomic_DNA"/>
</dbReference>
<gene>
    <name evidence="7" type="primary">nrdR</name>
    <name evidence="9" type="ORF">OMES3154_00536</name>
</gene>
<evidence type="ECO:0000256" key="6">
    <source>
        <dbReference type="ARBA" id="ARBA00023163"/>
    </source>
</evidence>
<dbReference type="Pfam" id="PF03477">
    <property type="entry name" value="ATP-cone"/>
    <property type="match status" value="1"/>
</dbReference>
<evidence type="ECO:0000256" key="5">
    <source>
        <dbReference type="ARBA" id="ARBA00023125"/>
    </source>
</evidence>
<evidence type="ECO:0000313" key="10">
    <source>
        <dbReference type="Proteomes" id="UP000419017"/>
    </source>
</evidence>
<dbReference type="AlphaFoldDB" id="A0A6I8MAQ1"/>
<dbReference type="Pfam" id="PF22811">
    <property type="entry name" value="Zn_ribbon_NrdR"/>
    <property type="match status" value="1"/>
</dbReference>
<evidence type="ECO:0000256" key="1">
    <source>
        <dbReference type="ARBA" id="ARBA00022491"/>
    </source>
</evidence>
<dbReference type="InterPro" id="IPR055173">
    <property type="entry name" value="NrdR-like_N"/>
</dbReference>
<reference evidence="9 10" key="1">
    <citation type="submission" date="2019-10" db="EMBL/GenBank/DDBJ databases">
        <authorList>
            <person name="Blom J."/>
        </authorList>
    </citation>
    <scope>NUCLEOTIDE SEQUENCE [LARGE SCALE GENOMIC DNA]</scope>
    <source>
        <strain evidence="9 10">ES3154-GLU</strain>
    </source>
</reference>
<evidence type="ECO:0000313" key="9">
    <source>
        <dbReference type="EMBL" id="VWL85253.1"/>
    </source>
</evidence>
<keyword evidence="6 7" id="KW-0804">Transcription</keyword>
<organism evidence="9 10">
    <name type="scientific">Oceanivirga miroungae</name>
    <dbReference type="NCBI Taxonomy" id="1130046"/>
    <lineage>
        <taxon>Bacteria</taxon>
        <taxon>Fusobacteriati</taxon>
        <taxon>Fusobacteriota</taxon>
        <taxon>Fusobacteriia</taxon>
        <taxon>Fusobacteriales</taxon>
        <taxon>Leptotrichiaceae</taxon>
        <taxon>Oceanivirga</taxon>
    </lineage>
</organism>
<dbReference type="HAMAP" id="MF_00440">
    <property type="entry name" value="NrdR"/>
    <property type="match status" value="1"/>
</dbReference>
<comment type="caution">
    <text evidence="7">Lacks conserved residue(s) required for the propagation of feature annotation.</text>
</comment>
<dbReference type="InterPro" id="IPR003796">
    <property type="entry name" value="RNR_NrdR-like"/>
</dbReference>
<keyword evidence="10" id="KW-1185">Reference proteome</keyword>
<name>A0A6I8MAQ1_9FUSO</name>
<dbReference type="RefSeq" id="WP_156683261.1">
    <property type="nucleotide sequence ID" value="NZ_CABWIB010000001.1"/>
</dbReference>
<comment type="similarity">
    <text evidence="7">Belongs to the NrdR family.</text>
</comment>
<keyword evidence="3 7" id="KW-0067">ATP-binding</keyword>
<accession>A0A6I8MAQ1</accession>
<dbReference type="GO" id="GO:0003677">
    <property type="term" value="F:DNA binding"/>
    <property type="evidence" value="ECO:0007669"/>
    <property type="project" value="UniProtKB-KW"/>
</dbReference>
<dbReference type="GO" id="GO:0045892">
    <property type="term" value="P:negative regulation of DNA-templated transcription"/>
    <property type="evidence" value="ECO:0007669"/>
    <property type="project" value="UniProtKB-UniRule"/>
</dbReference>
<keyword evidence="4 7" id="KW-0805">Transcription regulation</keyword>
<dbReference type="InterPro" id="IPR005144">
    <property type="entry name" value="ATP-cone_dom"/>
</dbReference>
<evidence type="ECO:0000256" key="3">
    <source>
        <dbReference type="ARBA" id="ARBA00022840"/>
    </source>
</evidence>
<proteinExistence type="inferred from homology"/>
<sequence length="152" mass="17547">MRCIVCKSEDTGVIDSRVIGNQVKRRRECKNCGKRFTTIEIAILPSITVIKSDESKRIFDREKLKKGISRAFNKIEYTDEQIDELVDDIENEIRDNYGTTVKSSDIGKIVLEKLKNINEVSYIRFASVYNKFLDISSFIETINDLKSDKVNK</sequence>